<comment type="similarity">
    <text evidence="2">Belongs to the MAPRE family.</text>
</comment>
<dbReference type="InterPro" id="IPR001715">
    <property type="entry name" value="CH_dom"/>
</dbReference>
<dbReference type="OrthoDB" id="2119228at2759"/>
<dbReference type="FunFam" id="1.10.418.10:FF:000028">
    <property type="entry name" value="RP/EB family microtubule-associated protein"/>
    <property type="match status" value="1"/>
</dbReference>
<sequence>MDRKENLCANVIATSQSSENLSRIELLHWVNSTLGKNVKRVEDLCSGSEYCEFLNLLFPGCVAVKKIKQQANQEHEYIYNLKLLQRAFNEIGCDKAVPIEKLAKKRFQDNFEFLQWFKKFFNANVVCYAERKSHVTERDLPIKSTAQKYGPTTKSKAVHGTLSGVEELTTQVAKMKLSLETVEEERDFYFQKLKNIEQMCLHFVNETPEQKQQGVDDVIRNIVDELYKTEADAGASVDSTESDE</sequence>
<evidence type="ECO:0000259" key="11">
    <source>
        <dbReference type="PROSITE" id="PS50021"/>
    </source>
</evidence>
<evidence type="ECO:0000256" key="6">
    <source>
        <dbReference type="ARBA" id="ARBA00022776"/>
    </source>
</evidence>
<dbReference type="InterPro" id="IPR004953">
    <property type="entry name" value="EB1_C"/>
</dbReference>
<dbReference type="Proteomes" id="UP000054359">
    <property type="component" value="Unassembled WGS sequence"/>
</dbReference>
<dbReference type="PROSITE" id="PS50021">
    <property type="entry name" value="CH"/>
    <property type="match status" value="1"/>
</dbReference>
<accession>A0A087UN14</accession>
<evidence type="ECO:0000256" key="7">
    <source>
        <dbReference type="ARBA" id="ARBA00023212"/>
    </source>
</evidence>
<dbReference type="InterPro" id="IPR036133">
    <property type="entry name" value="EB1_C_sf"/>
</dbReference>
<reference evidence="13 14" key="1">
    <citation type="submission" date="2013-11" db="EMBL/GenBank/DDBJ databases">
        <title>Genome sequencing of Stegodyphus mimosarum.</title>
        <authorList>
            <person name="Bechsgaard J."/>
        </authorList>
    </citation>
    <scope>NUCLEOTIDE SEQUENCE [LARGE SCALE GENOMIC DNA]</scope>
</reference>
<evidence type="ECO:0000256" key="8">
    <source>
        <dbReference type="ARBA" id="ARBA00023306"/>
    </source>
</evidence>
<keyword evidence="6" id="KW-0498">Mitosis</keyword>
<keyword evidence="7" id="KW-0206">Cytoskeleton</keyword>
<keyword evidence="3" id="KW-0963">Cytoplasm</keyword>
<dbReference type="PROSITE" id="PS51230">
    <property type="entry name" value="EB1_C"/>
    <property type="match status" value="1"/>
</dbReference>
<dbReference type="GO" id="GO:0008017">
    <property type="term" value="F:microtubule binding"/>
    <property type="evidence" value="ECO:0007669"/>
    <property type="project" value="InterPro"/>
</dbReference>
<name>A0A087UN14_STEMI</name>
<dbReference type="EMBL" id="KK120654">
    <property type="protein sequence ID" value="KFM78753.1"/>
    <property type="molecule type" value="Genomic_DNA"/>
</dbReference>
<dbReference type="SUPFAM" id="SSF140612">
    <property type="entry name" value="EB1 dimerisation domain-like"/>
    <property type="match status" value="1"/>
</dbReference>
<evidence type="ECO:0000256" key="3">
    <source>
        <dbReference type="ARBA" id="ARBA00022490"/>
    </source>
</evidence>
<dbReference type="GO" id="GO:0005874">
    <property type="term" value="C:microtubule"/>
    <property type="evidence" value="ECO:0007669"/>
    <property type="project" value="UniProtKB-KW"/>
</dbReference>
<comment type="subcellular location">
    <subcellularLocation>
        <location evidence="1">Cytoplasm</location>
        <location evidence="1">Cytoskeleton</location>
    </subcellularLocation>
</comment>
<feature type="coiled-coil region" evidence="10">
    <location>
        <begin position="165"/>
        <end position="199"/>
    </location>
</feature>
<dbReference type="STRING" id="407821.A0A087UN14"/>
<feature type="domain" description="EB1 C-terminal" evidence="12">
    <location>
        <begin position="157"/>
        <end position="235"/>
    </location>
</feature>
<evidence type="ECO:0000256" key="9">
    <source>
        <dbReference type="PROSITE-ProRule" id="PRU00576"/>
    </source>
</evidence>
<keyword evidence="5 9" id="KW-0493">Microtubule</keyword>
<dbReference type="Gene3D" id="1.10.418.10">
    <property type="entry name" value="Calponin-like domain"/>
    <property type="match status" value="1"/>
</dbReference>
<dbReference type="Gene3D" id="1.20.5.1430">
    <property type="match status" value="1"/>
</dbReference>
<feature type="non-terminal residue" evidence="13">
    <location>
        <position position="244"/>
    </location>
</feature>
<evidence type="ECO:0000256" key="1">
    <source>
        <dbReference type="ARBA" id="ARBA00004245"/>
    </source>
</evidence>
<evidence type="ECO:0000313" key="14">
    <source>
        <dbReference type="Proteomes" id="UP000054359"/>
    </source>
</evidence>
<dbReference type="GO" id="GO:0051301">
    <property type="term" value="P:cell division"/>
    <property type="evidence" value="ECO:0007669"/>
    <property type="project" value="UniProtKB-KW"/>
</dbReference>
<evidence type="ECO:0000256" key="10">
    <source>
        <dbReference type="SAM" id="Coils"/>
    </source>
</evidence>
<feature type="domain" description="Calponin-homology (CH)" evidence="11">
    <location>
        <begin position="20"/>
        <end position="122"/>
    </location>
</feature>
<dbReference type="InterPro" id="IPR036872">
    <property type="entry name" value="CH_dom_sf"/>
</dbReference>
<dbReference type="AlphaFoldDB" id="A0A087UN14"/>
<evidence type="ECO:0000259" key="12">
    <source>
        <dbReference type="PROSITE" id="PS51230"/>
    </source>
</evidence>
<keyword evidence="4" id="KW-0132">Cell division</keyword>
<dbReference type="OMA" id="GSEYCEF"/>
<evidence type="ECO:0000256" key="2">
    <source>
        <dbReference type="ARBA" id="ARBA00010729"/>
    </source>
</evidence>
<dbReference type="InterPro" id="IPR027328">
    <property type="entry name" value="MAPRE"/>
</dbReference>
<proteinExistence type="inferred from homology"/>
<dbReference type="PANTHER" id="PTHR10623">
    <property type="entry name" value="MICROTUBULE-ASSOCIATED PROTEIN RP/EB FAMILY MEMBER"/>
    <property type="match status" value="1"/>
</dbReference>
<gene>
    <name evidence="13" type="ORF">X975_22798</name>
</gene>
<keyword evidence="10" id="KW-0175">Coiled coil</keyword>
<dbReference type="SUPFAM" id="SSF47576">
    <property type="entry name" value="Calponin-homology domain, CH-domain"/>
    <property type="match status" value="1"/>
</dbReference>
<protein>
    <submittedName>
        <fullName evidence="13">Microtubule-associated protein RP/EB family member 1</fullName>
    </submittedName>
</protein>
<dbReference type="Pfam" id="PF03271">
    <property type="entry name" value="EB1"/>
    <property type="match status" value="1"/>
</dbReference>
<evidence type="ECO:0000256" key="5">
    <source>
        <dbReference type="ARBA" id="ARBA00022701"/>
    </source>
</evidence>
<dbReference type="Pfam" id="PF00307">
    <property type="entry name" value="CH"/>
    <property type="match status" value="1"/>
</dbReference>
<keyword evidence="8" id="KW-0131">Cell cycle</keyword>
<evidence type="ECO:0000256" key="4">
    <source>
        <dbReference type="ARBA" id="ARBA00022618"/>
    </source>
</evidence>
<organism evidence="13 14">
    <name type="scientific">Stegodyphus mimosarum</name>
    <name type="common">African social velvet spider</name>
    <dbReference type="NCBI Taxonomy" id="407821"/>
    <lineage>
        <taxon>Eukaryota</taxon>
        <taxon>Metazoa</taxon>
        <taxon>Ecdysozoa</taxon>
        <taxon>Arthropoda</taxon>
        <taxon>Chelicerata</taxon>
        <taxon>Arachnida</taxon>
        <taxon>Araneae</taxon>
        <taxon>Araneomorphae</taxon>
        <taxon>Entelegynae</taxon>
        <taxon>Eresoidea</taxon>
        <taxon>Eresidae</taxon>
        <taxon>Stegodyphus</taxon>
    </lineage>
</organism>
<keyword evidence="14" id="KW-1185">Reference proteome</keyword>
<evidence type="ECO:0000313" key="13">
    <source>
        <dbReference type="EMBL" id="KFM78753.1"/>
    </source>
</evidence>